<evidence type="ECO:0000256" key="1">
    <source>
        <dbReference type="ARBA" id="ARBA00022598"/>
    </source>
</evidence>
<dbReference type="Pfam" id="PF22660">
    <property type="entry name" value="RS_preATP-grasp-like"/>
    <property type="match status" value="1"/>
</dbReference>
<dbReference type="Gene3D" id="3.40.50.20">
    <property type="match status" value="1"/>
</dbReference>
<dbReference type="Pfam" id="PF21244">
    <property type="entry name" value="PurT_C"/>
    <property type="match status" value="1"/>
</dbReference>
<dbReference type="Pfam" id="PF02222">
    <property type="entry name" value="ATP-grasp"/>
    <property type="match status" value="1"/>
</dbReference>
<gene>
    <name evidence="8" type="ORF">HMPREF3208_01270</name>
</gene>
<dbReference type="InterPro" id="IPR048740">
    <property type="entry name" value="PurT_C"/>
</dbReference>
<dbReference type="GO" id="GO:0046872">
    <property type="term" value="F:metal ion binding"/>
    <property type="evidence" value="ECO:0007669"/>
    <property type="project" value="InterPro"/>
</dbReference>
<dbReference type="GO" id="GO:0005829">
    <property type="term" value="C:cytosol"/>
    <property type="evidence" value="ECO:0007669"/>
    <property type="project" value="TreeGrafter"/>
</dbReference>
<dbReference type="AlphaFoldDB" id="A0A133NRR6"/>
<dbReference type="SUPFAM" id="SSF51246">
    <property type="entry name" value="Rudiment single hybrid motif"/>
    <property type="match status" value="1"/>
</dbReference>
<dbReference type="PANTHER" id="PTHR43055">
    <property type="entry name" value="FORMATE-DEPENDENT PHOSPHORIBOSYLGLYCINAMIDE FORMYLTRANSFERASE"/>
    <property type="match status" value="1"/>
</dbReference>
<dbReference type="EMBL" id="LRQB01000083">
    <property type="protein sequence ID" value="KXA18986.1"/>
    <property type="molecule type" value="Genomic_DNA"/>
</dbReference>
<dbReference type="PANTHER" id="PTHR43055:SF1">
    <property type="entry name" value="FORMATE-DEPENDENT PHOSPHORIBOSYLGLYCINAMIDE FORMYLTRANSFERASE"/>
    <property type="match status" value="1"/>
</dbReference>
<dbReference type="InterPro" id="IPR016185">
    <property type="entry name" value="PreATP-grasp_dom_sf"/>
</dbReference>
<feature type="domain" description="ATP-grasp" evidence="7">
    <location>
        <begin position="126"/>
        <end position="329"/>
    </location>
</feature>
<dbReference type="SUPFAM" id="SSF56059">
    <property type="entry name" value="Glutathione synthetase ATP-binding domain-like"/>
    <property type="match status" value="1"/>
</dbReference>
<dbReference type="RefSeq" id="WP_064347631.1">
    <property type="nucleotide sequence ID" value="NZ_KQ956872.1"/>
</dbReference>
<dbReference type="Gene3D" id="3.30.1490.20">
    <property type="entry name" value="ATP-grasp fold, A domain"/>
    <property type="match status" value="1"/>
</dbReference>
<keyword evidence="8" id="KW-0808">Transferase</keyword>
<dbReference type="NCBIfam" id="NF006766">
    <property type="entry name" value="PRK09288.1"/>
    <property type="match status" value="1"/>
</dbReference>
<dbReference type="GO" id="GO:0005524">
    <property type="term" value="F:ATP binding"/>
    <property type="evidence" value="ECO:0007669"/>
    <property type="project" value="UniProtKB-UniRule"/>
</dbReference>
<dbReference type="InterPro" id="IPR054350">
    <property type="entry name" value="PurT/PurK_preATP-grasp"/>
</dbReference>
<organism evidence="8 9">
    <name type="scientific">Gardnerella vaginalis</name>
    <dbReference type="NCBI Taxonomy" id="2702"/>
    <lineage>
        <taxon>Bacteria</taxon>
        <taxon>Bacillati</taxon>
        <taxon>Actinomycetota</taxon>
        <taxon>Actinomycetes</taxon>
        <taxon>Bifidobacteriales</taxon>
        <taxon>Bifidobacteriaceae</taxon>
        <taxon>Gardnerella</taxon>
    </lineage>
</organism>
<comment type="pathway">
    <text evidence="5">Purine metabolism.</text>
</comment>
<evidence type="ECO:0000256" key="6">
    <source>
        <dbReference type="PROSITE-ProRule" id="PRU00409"/>
    </source>
</evidence>
<name>A0A133NRR6_GARVA</name>
<sequence length="432" mass="46901">MSFSEHNQRIFGVTENSNNLTALLLGSGELGKEIAIELMRLGVHVCAADSYKNAPAMQIAHEYRVLDMSDANALQHLIDEVEPNIIIPEVEAIATNVLKNAAQQHIQIVPSSDIAAIAMDRERLRRIAHEDLGLPTTPYCFASSYEELCDGAQQVGYPCVVKPVMSSSGHGQSIVRSPEHLFAAWNEAQHGRRAAVGHENECSRVIVEALAPLDYELTVLTISSSAGITTCEPIAQCQQDGDYRESWQPANIPESIRVQAQNIAKRAVEGLTHIAHDSNETGWGVYGVELFVLTDGSLLFNELSPRPHDTGMVTMISQHYSEFALHVLAILGVPITATYTALSLRDGEVAASHAVVIEGNGAVGFTHVAQALSTDSKSNNRLNLRIFAKPSVYGHRRMAVALATGLDAQDARNSATRIAHTLRTVSANTEMR</sequence>
<keyword evidence="4 6" id="KW-0067">ATP-binding</keyword>
<accession>A0A133NRR6</accession>
<dbReference type="InterPro" id="IPR013815">
    <property type="entry name" value="ATP_grasp_subdomain_1"/>
</dbReference>
<keyword evidence="1" id="KW-0436">Ligase</keyword>
<evidence type="ECO:0000313" key="8">
    <source>
        <dbReference type="EMBL" id="KXA18986.1"/>
    </source>
</evidence>
<evidence type="ECO:0000313" key="9">
    <source>
        <dbReference type="Proteomes" id="UP000070687"/>
    </source>
</evidence>
<dbReference type="InterPro" id="IPR003135">
    <property type="entry name" value="ATP-grasp_carboxylate-amine"/>
</dbReference>
<dbReference type="GO" id="GO:0016740">
    <property type="term" value="F:transferase activity"/>
    <property type="evidence" value="ECO:0007669"/>
    <property type="project" value="UniProtKB-KW"/>
</dbReference>
<dbReference type="OrthoDB" id="9804625at2"/>
<keyword evidence="3" id="KW-0658">Purine biosynthesis</keyword>
<comment type="caution">
    <text evidence="8">The sequence shown here is derived from an EMBL/GenBank/DDBJ whole genome shotgun (WGS) entry which is preliminary data.</text>
</comment>
<proteinExistence type="predicted"/>
<dbReference type="PROSITE" id="PS50975">
    <property type="entry name" value="ATP_GRASP"/>
    <property type="match status" value="1"/>
</dbReference>
<evidence type="ECO:0000256" key="4">
    <source>
        <dbReference type="ARBA" id="ARBA00022840"/>
    </source>
</evidence>
<evidence type="ECO:0000256" key="3">
    <source>
        <dbReference type="ARBA" id="ARBA00022755"/>
    </source>
</evidence>
<dbReference type="Gene3D" id="3.30.470.20">
    <property type="entry name" value="ATP-grasp fold, B domain"/>
    <property type="match status" value="1"/>
</dbReference>
<protein>
    <submittedName>
        <fullName evidence="8">Phosphoribosylglycinamide formyltransferase 2</fullName>
    </submittedName>
</protein>
<evidence type="ECO:0000256" key="2">
    <source>
        <dbReference type="ARBA" id="ARBA00022741"/>
    </source>
</evidence>
<reference evidence="8 9" key="1">
    <citation type="submission" date="2016-01" db="EMBL/GenBank/DDBJ databases">
        <authorList>
            <person name="Oliw E.H."/>
        </authorList>
    </citation>
    <scope>NUCLEOTIDE SEQUENCE [LARGE SCALE GENOMIC DNA]</scope>
    <source>
        <strain evidence="8 9">PSS_7772B</strain>
    </source>
</reference>
<dbReference type="PATRIC" id="fig|2702.100.peg.1255"/>
<keyword evidence="2 6" id="KW-0547">Nucleotide-binding</keyword>
<dbReference type="SUPFAM" id="SSF52440">
    <property type="entry name" value="PreATP-grasp domain"/>
    <property type="match status" value="1"/>
</dbReference>
<dbReference type="InterPro" id="IPR011761">
    <property type="entry name" value="ATP-grasp"/>
</dbReference>
<evidence type="ECO:0000256" key="5">
    <source>
        <dbReference type="ARBA" id="ARBA00025704"/>
    </source>
</evidence>
<dbReference type="GO" id="GO:0006164">
    <property type="term" value="P:purine nucleotide biosynthetic process"/>
    <property type="evidence" value="ECO:0007669"/>
    <property type="project" value="UniProtKB-KW"/>
</dbReference>
<dbReference type="Proteomes" id="UP000070687">
    <property type="component" value="Unassembled WGS sequence"/>
</dbReference>
<dbReference type="InterPro" id="IPR011054">
    <property type="entry name" value="Rudment_hybrid_motif"/>
</dbReference>
<dbReference type="GO" id="GO:0016874">
    <property type="term" value="F:ligase activity"/>
    <property type="evidence" value="ECO:0007669"/>
    <property type="project" value="UniProtKB-KW"/>
</dbReference>
<evidence type="ECO:0000259" key="7">
    <source>
        <dbReference type="PROSITE" id="PS50975"/>
    </source>
</evidence>